<protein>
    <submittedName>
        <fullName evidence="6">PID domain-containing protein</fullName>
    </submittedName>
</protein>
<dbReference type="GO" id="GO:0007268">
    <property type="term" value="P:chemical synaptic transmission"/>
    <property type="evidence" value="ECO:0007669"/>
    <property type="project" value="TreeGrafter"/>
</dbReference>
<feature type="region of interest" description="Disordered" evidence="3">
    <location>
        <begin position="636"/>
        <end position="676"/>
    </location>
</feature>
<sequence>MAAEADSRTESASVATAAPAAAVLHAQSSSLPSQHLQSNLQPSFLPSPAVNNDTAKGNWNYSGVTAPFIAPYSTSYMTPYMPQQPTASVSGATQQPDLPTSEAYILQSMQYQEFMQQYFNIMAAATGRTSFDHVHQLEKPGMEELGKVDGKYAPIISQAQSNSNSLPFSHANSQPTTSSSNNMAAMAYSTRKSENRSLERKGPLRATRSSESICCSSGDNSINQELIKMSKQHASSSSLPGERDLLVSLGHLPSHNSSVTSDVKDISTKFESGCKIAYQNEPGTSTQTNLNKGVSCGDSLLSKGLGGSEAAGRGKGQLAENNDALVQEKATRFSPQTNTSLINEDLLIKKQMTEIDKQINRRIQNKNIRKINEEELAQLLSQGTECLASSSSEPHMSLKQSHLPFVSSAASSGDGEHVQAPTLNQLKDSFDLSQPAAGAAVPTTSLFSNQFVPQNSFVQSPMYSFPGGTQFQPVQQFPQNTPFSFAATMSQLAQTMPSFAQRPMATFPHPFPFSPIFPGNQQQQQQMAAAFMQQLQNNTKTNGEDKGGCCFEQLEKRKINLNSPNLQSTQPTEQWAEKSSWEDINSSLKPVEKPKEQNACNEQLNSGMEKEESGAPIWVMRESYLKRIQREENRNHENGELQRISENADSVPEEIEDETDQLLSKNERNDETIPKKSAKKEVIVHEPAVLIEGVLFRARYLGSTQLICEGRPTKTSRMLQAQEAVARVKVCYRRLRYW</sequence>
<evidence type="ECO:0000259" key="4">
    <source>
        <dbReference type="Pfam" id="PF00640"/>
    </source>
</evidence>
<evidence type="ECO:0000256" key="2">
    <source>
        <dbReference type="ARBA" id="ARBA00022737"/>
    </source>
</evidence>
<keyword evidence="2" id="KW-0677">Repeat</keyword>
<evidence type="ECO:0000313" key="6">
    <source>
        <dbReference type="WBParaSite" id="SMUV_0000118201-mRNA-1"/>
    </source>
</evidence>
<dbReference type="Pfam" id="PF00640">
    <property type="entry name" value="PID"/>
    <property type="match status" value="1"/>
</dbReference>
<feature type="domain" description="PID" evidence="4">
    <location>
        <begin position="696"/>
        <end position="731"/>
    </location>
</feature>
<dbReference type="Proteomes" id="UP000046393">
    <property type="component" value="Unplaced"/>
</dbReference>
<feature type="compositionally biased region" description="Basic and acidic residues" evidence="3">
    <location>
        <begin position="665"/>
        <end position="676"/>
    </location>
</feature>
<dbReference type="InterPro" id="IPR011993">
    <property type="entry name" value="PH-like_dom_sf"/>
</dbReference>
<proteinExistence type="predicted"/>
<feature type="region of interest" description="Disordered" evidence="3">
    <location>
        <begin position="163"/>
        <end position="213"/>
    </location>
</feature>
<dbReference type="GO" id="GO:0005737">
    <property type="term" value="C:cytoplasm"/>
    <property type="evidence" value="ECO:0007669"/>
    <property type="project" value="TreeGrafter"/>
</dbReference>
<feature type="compositionally biased region" description="Polar residues" evidence="3">
    <location>
        <begin position="163"/>
        <end position="175"/>
    </location>
</feature>
<reference evidence="6" key="1">
    <citation type="submission" date="2017-02" db="UniProtKB">
        <authorList>
            <consortium name="WormBaseParasite"/>
        </authorList>
    </citation>
    <scope>IDENTIFICATION</scope>
</reference>
<feature type="compositionally biased region" description="Acidic residues" evidence="3">
    <location>
        <begin position="651"/>
        <end position="660"/>
    </location>
</feature>
<dbReference type="PANTHER" id="PTHR12345">
    <property type="entry name" value="SYNTENIN RELATED"/>
    <property type="match status" value="1"/>
</dbReference>
<dbReference type="PANTHER" id="PTHR12345:SF16">
    <property type="entry name" value="X11L, ISOFORM F-RELATED"/>
    <property type="match status" value="1"/>
</dbReference>
<evidence type="ECO:0000256" key="1">
    <source>
        <dbReference type="ARBA" id="ARBA00022448"/>
    </source>
</evidence>
<evidence type="ECO:0000313" key="5">
    <source>
        <dbReference type="Proteomes" id="UP000046393"/>
    </source>
</evidence>
<organism evidence="5 6">
    <name type="scientific">Syphacia muris</name>
    <dbReference type="NCBI Taxonomy" id="451379"/>
    <lineage>
        <taxon>Eukaryota</taxon>
        <taxon>Metazoa</taxon>
        <taxon>Ecdysozoa</taxon>
        <taxon>Nematoda</taxon>
        <taxon>Chromadorea</taxon>
        <taxon>Rhabditida</taxon>
        <taxon>Spirurina</taxon>
        <taxon>Oxyuridomorpha</taxon>
        <taxon>Oxyuroidea</taxon>
        <taxon>Oxyuridae</taxon>
        <taxon>Syphacia</taxon>
    </lineage>
</organism>
<dbReference type="SUPFAM" id="SSF50729">
    <property type="entry name" value="PH domain-like"/>
    <property type="match status" value="1"/>
</dbReference>
<feature type="compositionally biased region" description="Basic and acidic residues" evidence="3">
    <location>
        <begin position="191"/>
        <end position="202"/>
    </location>
</feature>
<keyword evidence="1" id="KW-0813">Transport</keyword>
<feature type="compositionally biased region" description="Low complexity" evidence="3">
    <location>
        <begin position="176"/>
        <end position="187"/>
    </location>
</feature>
<dbReference type="GO" id="GO:0005886">
    <property type="term" value="C:plasma membrane"/>
    <property type="evidence" value="ECO:0007669"/>
    <property type="project" value="TreeGrafter"/>
</dbReference>
<keyword evidence="5" id="KW-1185">Reference proteome</keyword>
<accession>A0A0N5AAK6</accession>
<dbReference type="InterPro" id="IPR006020">
    <property type="entry name" value="PTB/PI_dom"/>
</dbReference>
<dbReference type="AlphaFoldDB" id="A0A0N5AAK6"/>
<dbReference type="GO" id="GO:0043197">
    <property type="term" value="C:dendritic spine"/>
    <property type="evidence" value="ECO:0007669"/>
    <property type="project" value="TreeGrafter"/>
</dbReference>
<dbReference type="InterPro" id="IPR051230">
    <property type="entry name" value="APP-Binding"/>
</dbReference>
<dbReference type="Gene3D" id="2.30.29.30">
    <property type="entry name" value="Pleckstrin-homology domain (PH domain)/Phosphotyrosine-binding domain (PTB)"/>
    <property type="match status" value="1"/>
</dbReference>
<dbReference type="WBParaSite" id="SMUV_0000118201-mRNA-1">
    <property type="protein sequence ID" value="SMUV_0000118201-mRNA-1"/>
    <property type="gene ID" value="SMUV_0000118201"/>
</dbReference>
<evidence type="ECO:0000256" key="3">
    <source>
        <dbReference type="SAM" id="MobiDB-lite"/>
    </source>
</evidence>
<name>A0A0N5AAK6_9BILA</name>
<dbReference type="STRING" id="451379.A0A0N5AAK6"/>